<dbReference type="Proteomes" id="UP000011626">
    <property type="component" value="Unassembled WGS sequence"/>
</dbReference>
<feature type="region of interest" description="Disordered" evidence="1">
    <location>
        <begin position="1"/>
        <end position="71"/>
    </location>
</feature>
<dbReference type="STRING" id="797114.C475_11179"/>
<dbReference type="AlphaFoldDB" id="M0CPC1"/>
<accession>M0CPC1</accession>
<evidence type="ECO:0000256" key="1">
    <source>
        <dbReference type="SAM" id="MobiDB-lite"/>
    </source>
</evidence>
<keyword evidence="3" id="KW-1185">Reference proteome</keyword>
<name>M0CPC1_9EURY</name>
<dbReference type="EMBL" id="AOIU01000026">
    <property type="protein sequence ID" value="ELZ25105.1"/>
    <property type="molecule type" value="Genomic_DNA"/>
</dbReference>
<organism evidence="2 3">
    <name type="scientific">Halosimplex carlsbadense 2-9-1</name>
    <dbReference type="NCBI Taxonomy" id="797114"/>
    <lineage>
        <taxon>Archaea</taxon>
        <taxon>Methanobacteriati</taxon>
        <taxon>Methanobacteriota</taxon>
        <taxon>Stenosarchaea group</taxon>
        <taxon>Halobacteria</taxon>
        <taxon>Halobacteriales</taxon>
        <taxon>Haloarculaceae</taxon>
        <taxon>Halosimplex</taxon>
    </lineage>
</organism>
<sequence>MPVTRTTATMTDDTRATEPPTAGVVRRRLHARTEPIERATAPPSGPRRERGETVPDDAADGRTPMGGERDA</sequence>
<evidence type="ECO:0000313" key="3">
    <source>
        <dbReference type="Proteomes" id="UP000011626"/>
    </source>
</evidence>
<protein>
    <submittedName>
        <fullName evidence="2">Uncharacterized protein</fullName>
    </submittedName>
</protein>
<evidence type="ECO:0000313" key="2">
    <source>
        <dbReference type="EMBL" id="ELZ25105.1"/>
    </source>
</evidence>
<reference evidence="2 3" key="1">
    <citation type="journal article" date="2014" name="PLoS Genet.">
        <title>Phylogenetically driven sequencing of extremely halophilic archaea reveals strategies for static and dynamic osmo-response.</title>
        <authorList>
            <person name="Becker E.A."/>
            <person name="Seitzer P.M."/>
            <person name="Tritt A."/>
            <person name="Larsen D."/>
            <person name="Krusor M."/>
            <person name="Yao A.I."/>
            <person name="Wu D."/>
            <person name="Madern D."/>
            <person name="Eisen J.A."/>
            <person name="Darling A.E."/>
            <person name="Facciotti M.T."/>
        </authorList>
    </citation>
    <scope>NUCLEOTIDE SEQUENCE [LARGE SCALE GENOMIC DNA]</scope>
    <source>
        <strain evidence="2 3">2-9-1</strain>
    </source>
</reference>
<comment type="caution">
    <text evidence="2">The sequence shown here is derived from an EMBL/GenBank/DDBJ whole genome shotgun (WGS) entry which is preliminary data.</text>
</comment>
<gene>
    <name evidence="2" type="ORF">C475_11179</name>
</gene>
<proteinExistence type="predicted"/>
<feature type="compositionally biased region" description="Low complexity" evidence="1">
    <location>
        <begin position="1"/>
        <end position="11"/>
    </location>
</feature>